<gene>
    <name evidence="1" type="ORF">BC351_26700</name>
</gene>
<dbReference type="STRING" id="1469647.BC351_26700"/>
<keyword evidence="2" id="KW-1185">Reference proteome</keyword>
<dbReference type="AlphaFoldDB" id="A0A1V4HIZ3"/>
<dbReference type="RefSeq" id="WP_079413989.1">
    <property type="nucleotide sequence ID" value="NZ_MBTG01000014.1"/>
</dbReference>
<accession>A0A1V4HIZ3</accession>
<sequence length="165" mass="18907">MVLVLARDGKVWIIETVKYDHSIPLKAEPVLVEGVDHVKSMLVSTDYDEITFLKEDGTVWNIDDYNPWGSNKPLYDTIRFAKPVQLENLKDIVQLKNNHYAIKKDGTVWNWGRTTVFSKKSREVALTPVAPYQINEISDVVDVSSTLDHVFFVKKVGPQQVEFRS</sequence>
<reference evidence="2" key="1">
    <citation type="submission" date="2016-07" db="EMBL/GenBank/DDBJ databases">
        <authorList>
            <person name="Florea S."/>
            <person name="Webb J.S."/>
            <person name="Jaromczyk J."/>
            <person name="Schardl C.L."/>
        </authorList>
    </citation>
    <scope>NUCLEOTIDE SEQUENCE [LARGE SCALE GENOMIC DNA]</scope>
    <source>
        <strain evidence="2">CY1</strain>
    </source>
</reference>
<protein>
    <submittedName>
        <fullName evidence="1">Uncharacterized protein</fullName>
    </submittedName>
</protein>
<name>A0A1V4HIZ3_9BACL</name>
<evidence type="ECO:0000313" key="2">
    <source>
        <dbReference type="Proteomes" id="UP000190626"/>
    </source>
</evidence>
<dbReference type="EMBL" id="MBTG01000014">
    <property type="protein sequence ID" value="OPH57000.1"/>
    <property type="molecule type" value="Genomic_DNA"/>
</dbReference>
<dbReference type="OrthoDB" id="27389at2"/>
<dbReference type="Gene3D" id="2.130.10.30">
    <property type="entry name" value="Regulator of chromosome condensation 1/beta-lactamase-inhibitor protein II"/>
    <property type="match status" value="1"/>
</dbReference>
<organism evidence="1 2">
    <name type="scientific">Paenibacillus ferrarius</name>
    <dbReference type="NCBI Taxonomy" id="1469647"/>
    <lineage>
        <taxon>Bacteria</taxon>
        <taxon>Bacillati</taxon>
        <taxon>Bacillota</taxon>
        <taxon>Bacilli</taxon>
        <taxon>Bacillales</taxon>
        <taxon>Paenibacillaceae</taxon>
        <taxon>Paenibacillus</taxon>
    </lineage>
</organism>
<dbReference type="SUPFAM" id="SSF50985">
    <property type="entry name" value="RCC1/BLIP-II"/>
    <property type="match status" value="1"/>
</dbReference>
<proteinExistence type="predicted"/>
<dbReference type="Proteomes" id="UP000190626">
    <property type="component" value="Unassembled WGS sequence"/>
</dbReference>
<dbReference type="InterPro" id="IPR009091">
    <property type="entry name" value="RCC1/BLIP-II"/>
</dbReference>
<comment type="caution">
    <text evidence="1">The sequence shown here is derived from an EMBL/GenBank/DDBJ whole genome shotgun (WGS) entry which is preliminary data.</text>
</comment>
<evidence type="ECO:0000313" key="1">
    <source>
        <dbReference type="EMBL" id="OPH57000.1"/>
    </source>
</evidence>